<protein>
    <submittedName>
        <fullName evidence="4">Acyltransferase</fullName>
    </submittedName>
</protein>
<evidence type="ECO:0000256" key="3">
    <source>
        <dbReference type="ARBA" id="ARBA00023315"/>
    </source>
</evidence>
<dbReference type="GO" id="GO:0016746">
    <property type="term" value="F:acyltransferase activity"/>
    <property type="evidence" value="ECO:0007669"/>
    <property type="project" value="UniProtKB-KW"/>
</dbReference>
<evidence type="ECO:0000256" key="2">
    <source>
        <dbReference type="ARBA" id="ARBA00022737"/>
    </source>
</evidence>
<dbReference type="SUPFAM" id="SSF51161">
    <property type="entry name" value="Trimeric LpxA-like enzymes"/>
    <property type="match status" value="1"/>
</dbReference>
<dbReference type="PROSITE" id="PS00101">
    <property type="entry name" value="HEXAPEP_TRANSFERASES"/>
    <property type="match status" value="1"/>
</dbReference>
<keyword evidence="4" id="KW-0614">Plasmid</keyword>
<dbReference type="InterPro" id="IPR018357">
    <property type="entry name" value="Hexapep_transf_CS"/>
</dbReference>
<keyword evidence="1" id="KW-0808">Transferase</keyword>
<organism evidence="4 5">
    <name type="scientific">Hymenobacter yonginensis</name>
    <dbReference type="NCBI Taxonomy" id="748197"/>
    <lineage>
        <taxon>Bacteria</taxon>
        <taxon>Pseudomonadati</taxon>
        <taxon>Bacteroidota</taxon>
        <taxon>Cytophagia</taxon>
        <taxon>Cytophagales</taxon>
        <taxon>Hymenobacteraceae</taxon>
        <taxon>Hymenobacter</taxon>
    </lineage>
</organism>
<dbReference type="Proteomes" id="UP001211872">
    <property type="component" value="Plasmid unnamed2"/>
</dbReference>
<dbReference type="PANTHER" id="PTHR23416:SF78">
    <property type="entry name" value="LIPOPOLYSACCHARIDE BIOSYNTHESIS O-ACETYL TRANSFERASE WBBJ-RELATED"/>
    <property type="match status" value="1"/>
</dbReference>
<name>A0ABY7PUQ2_9BACT</name>
<dbReference type="EMBL" id="CP115397">
    <property type="protein sequence ID" value="WBO86678.1"/>
    <property type="molecule type" value="Genomic_DNA"/>
</dbReference>
<dbReference type="RefSeq" id="WP_270129323.1">
    <property type="nucleotide sequence ID" value="NZ_CP115397.1"/>
</dbReference>
<evidence type="ECO:0000313" key="4">
    <source>
        <dbReference type="EMBL" id="WBO86678.1"/>
    </source>
</evidence>
<keyword evidence="5" id="KW-1185">Reference proteome</keyword>
<dbReference type="CDD" id="cd04647">
    <property type="entry name" value="LbH_MAT_like"/>
    <property type="match status" value="1"/>
</dbReference>
<gene>
    <name evidence="4" type="ORF">O9Z63_20570</name>
</gene>
<geneLocation type="plasmid" evidence="4 5">
    <name>unnamed2</name>
</geneLocation>
<dbReference type="Pfam" id="PF00132">
    <property type="entry name" value="Hexapep"/>
    <property type="match status" value="1"/>
</dbReference>
<evidence type="ECO:0000256" key="1">
    <source>
        <dbReference type="ARBA" id="ARBA00022679"/>
    </source>
</evidence>
<dbReference type="Gene3D" id="2.160.10.10">
    <property type="entry name" value="Hexapeptide repeat proteins"/>
    <property type="match status" value="1"/>
</dbReference>
<reference evidence="4 5" key="1">
    <citation type="journal article" date="2011" name="Int. J. Syst. Evol. Microbiol.">
        <title>Hymenobacter yonginensis sp. nov., isolated from a mesotrophic artificial lake.</title>
        <authorList>
            <person name="Joung Y."/>
            <person name="Cho S.H."/>
            <person name="Kim H."/>
            <person name="Kim S.B."/>
            <person name="Joh K."/>
        </authorList>
    </citation>
    <scope>NUCLEOTIDE SEQUENCE [LARGE SCALE GENOMIC DNA]</scope>
    <source>
        <strain evidence="4 5">KCTC 22745</strain>
    </source>
</reference>
<evidence type="ECO:0000313" key="5">
    <source>
        <dbReference type="Proteomes" id="UP001211872"/>
    </source>
</evidence>
<dbReference type="InterPro" id="IPR011004">
    <property type="entry name" value="Trimer_LpxA-like_sf"/>
</dbReference>
<dbReference type="InterPro" id="IPR051159">
    <property type="entry name" value="Hexapeptide_acetyltransf"/>
</dbReference>
<keyword evidence="2" id="KW-0677">Repeat</keyword>
<dbReference type="InterPro" id="IPR001451">
    <property type="entry name" value="Hexapep"/>
</dbReference>
<sequence length="211" mass="22524">MISASLTGFTPLLQRRLARLQQQQPTLAGPGLWLGLLQDLCAGLGRLVAARYYLRGVERGRLVSVKGRPRLRNAGRIVLGHEVRVWSEVSPVKLFVGRGATLRVGDNTRLNGVHISVSVGVDIGRNVRIGPNVVILDDDFHDAADHNAPGRAAAIRIDDDVWLATGATVLKGVHIGRGAAVAAGAVVTKDVPPYTLVAGVPAKSIRILRHD</sequence>
<keyword evidence="3 4" id="KW-0012">Acyltransferase</keyword>
<dbReference type="PANTHER" id="PTHR23416">
    <property type="entry name" value="SIALIC ACID SYNTHASE-RELATED"/>
    <property type="match status" value="1"/>
</dbReference>
<dbReference type="Pfam" id="PF14602">
    <property type="entry name" value="Hexapep_2"/>
    <property type="match status" value="1"/>
</dbReference>
<accession>A0ABY7PUQ2</accession>
<proteinExistence type="predicted"/>